<dbReference type="SUPFAM" id="SSF53383">
    <property type="entry name" value="PLP-dependent transferases"/>
    <property type="match status" value="1"/>
</dbReference>
<dbReference type="NCBIfam" id="NF002874">
    <property type="entry name" value="PRK03244.1"/>
    <property type="match status" value="1"/>
</dbReference>
<evidence type="ECO:0000256" key="2">
    <source>
        <dbReference type="ARBA" id="ARBA00022576"/>
    </source>
</evidence>
<evidence type="ECO:0000256" key="3">
    <source>
        <dbReference type="ARBA" id="ARBA00022605"/>
    </source>
</evidence>
<reference evidence="8 9" key="1">
    <citation type="submission" date="2019-07" db="EMBL/GenBank/DDBJ databases">
        <title>Complete Genome Sequence of drought tolerant Plant Growth-Promoting Rhizobacterium Glutamicibacter halophytocola DR408.</title>
        <authorList>
            <person name="Nishu S.D."/>
            <person name="Lee T.K."/>
        </authorList>
    </citation>
    <scope>NUCLEOTIDE SEQUENCE [LARGE SCALE GENOMIC DNA]</scope>
    <source>
        <strain evidence="8 9">DR408</strain>
    </source>
</reference>
<evidence type="ECO:0000256" key="1">
    <source>
        <dbReference type="ARBA" id="ARBA00001933"/>
    </source>
</evidence>
<comment type="similarity">
    <text evidence="7">Belongs to the class-III pyridoxal-phosphate-dependent aminotransferase family.</text>
</comment>
<dbReference type="PANTHER" id="PTHR11986">
    <property type="entry name" value="AMINOTRANSFERASE CLASS III"/>
    <property type="match status" value="1"/>
</dbReference>
<sequence length="407" mass="42527">MELATDQVQELAQLSSSVLAERYQQSLLGVFGAPQRVLVRGAGCHVWDADGNQYLDLLGGIAVNTLGHANPLLTSVIASQLATLGHVSNFFTSPSQIALAEKLLEISAAPAGSKVFFANSGTEANEAALKLTRRNAGTEEAPRTRVIALEQAFHGRTLGALSLTYKEKYRAPFAPLPGNVTWIPAGDIDALRAAVDETVSAVFIEPIQGEAGVKMLSAQYLQAARDITREAGALLVFDEVQTGMGRTGSFFASAPVIPDVMTLAKGLGGGFPIGAMIVFGQENTAWLTPGDHGTTFGGNPVACAAGLAVIHTIESQNLLVQVRSNGHWLREQLAAVPGISAVRGAGMLTAFELAQANAPKLVAVALEAGFIINATDDSTIRLAPPLVITQEQLGSFLAALPQLIASA</sequence>
<evidence type="ECO:0000313" key="8">
    <source>
        <dbReference type="EMBL" id="QDY68168.1"/>
    </source>
</evidence>
<dbReference type="EC" id="2.6.1.11" evidence="8"/>
<comment type="pathway">
    <text evidence="6">Amino-acid biosynthesis.</text>
</comment>
<evidence type="ECO:0000256" key="5">
    <source>
        <dbReference type="ARBA" id="ARBA00022898"/>
    </source>
</evidence>
<dbReference type="NCBIfam" id="TIGR00707">
    <property type="entry name" value="argD"/>
    <property type="match status" value="1"/>
</dbReference>
<proteinExistence type="inferred from homology"/>
<dbReference type="CDD" id="cd00610">
    <property type="entry name" value="OAT_like"/>
    <property type="match status" value="1"/>
</dbReference>
<dbReference type="InterPro" id="IPR015424">
    <property type="entry name" value="PyrdxlP-dep_Trfase"/>
</dbReference>
<dbReference type="InterPro" id="IPR004636">
    <property type="entry name" value="AcOrn/SuccOrn_fam"/>
</dbReference>
<keyword evidence="5 7" id="KW-0663">Pyridoxal phosphate</keyword>
<dbReference type="InterPro" id="IPR015421">
    <property type="entry name" value="PyrdxlP-dep_Trfase_major"/>
</dbReference>
<dbReference type="PROSITE" id="PS00600">
    <property type="entry name" value="AA_TRANSFER_CLASS_3"/>
    <property type="match status" value="1"/>
</dbReference>
<evidence type="ECO:0000256" key="4">
    <source>
        <dbReference type="ARBA" id="ARBA00022679"/>
    </source>
</evidence>
<keyword evidence="9" id="KW-1185">Reference proteome</keyword>
<dbReference type="InterPro" id="IPR050103">
    <property type="entry name" value="Class-III_PLP-dep_AT"/>
</dbReference>
<gene>
    <name evidence="8" type="ORF">FQA45_17155</name>
</gene>
<dbReference type="PANTHER" id="PTHR11986:SF79">
    <property type="entry name" value="ACETYLORNITHINE AMINOTRANSFERASE, MITOCHONDRIAL"/>
    <property type="match status" value="1"/>
</dbReference>
<organism evidence="8 9">
    <name type="scientific">Glutamicibacter halophytocola</name>
    <dbReference type="NCBI Taxonomy" id="1933880"/>
    <lineage>
        <taxon>Bacteria</taxon>
        <taxon>Bacillati</taxon>
        <taxon>Actinomycetota</taxon>
        <taxon>Actinomycetes</taxon>
        <taxon>Micrococcales</taxon>
        <taxon>Micrococcaceae</taxon>
        <taxon>Glutamicibacter</taxon>
    </lineage>
</organism>
<keyword evidence="2 8" id="KW-0032">Aminotransferase</keyword>
<evidence type="ECO:0000256" key="7">
    <source>
        <dbReference type="RuleBase" id="RU003560"/>
    </source>
</evidence>
<dbReference type="Pfam" id="PF00202">
    <property type="entry name" value="Aminotran_3"/>
    <property type="match status" value="1"/>
</dbReference>
<dbReference type="Gene3D" id="3.90.1150.10">
    <property type="entry name" value="Aspartate Aminotransferase, domain 1"/>
    <property type="match status" value="1"/>
</dbReference>
<dbReference type="InterPro" id="IPR015422">
    <property type="entry name" value="PyrdxlP-dep_Trfase_small"/>
</dbReference>
<dbReference type="PIRSF" id="PIRSF000521">
    <property type="entry name" value="Transaminase_4ab_Lys_Orn"/>
    <property type="match status" value="1"/>
</dbReference>
<dbReference type="Gene3D" id="3.40.640.10">
    <property type="entry name" value="Type I PLP-dependent aspartate aminotransferase-like (Major domain)"/>
    <property type="match status" value="1"/>
</dbReference>
<keyword evidence="3" id="KW-0028">Amino-acid biosynthesis</keyword>
<evidence type="ECO:0000313" key="9">
    <source>
        <dbReference type="Proteomes" id="UP000320717"/>
    </source>
</evidence>
<evidence type="ECO:0000256" key="6">
    <source>
        <dbReference type="ARBA" id="ARBA00029440"/>
    </source>
</evidence>
<dbReference type="GO" id="GO:0003992">
    <property type="term" value="F:N2-acetyl-L-ornithine:2-oxoglutarate 5-aminotransferase activity"/>
    <property type="evidence" value="ECO:0007669"/>
    <property type="project" value="UniProtKB-EC"/>
</dbReference>
<dbReference type="InterPro" id="IPR005814">
    <property type="entry name" value="Aminotrans_3"/>
</dbReference>
<comment type="cofactor">
    <cofactor evidence="1">
        <name>pyridoxal 5'-phosphate</name>
        <dbReference type="ChEBI" id="CHEBI:597326"/>
    </cofactor>
</comment>
<keyword evidence="4 8" id="KW-0808">Transferase</keyword>
<name>A0ABX5YEQ7_9MICC</name>
<protein>
    <submittedName>
        <fullName evidence="8">Acetylornithine transaminase</fullName>
        <ecNumber evidence="8">2.6.1.11</ecNumber>
    </submittedName>
</protein>
<dbReference type="Proteomes" id="UP000320717">
    <property type="component" value="Chromosome"/>
</dbReference>
<dbReference type="NCBIfam" id="NF002325">
    <property type="entry name" value="PRK01278.1"/>
    <property type="match status" value="1"/>
</dbReference>
<dbReference type="EMBL" id="CP042260">
    <property type="protein sequence ID" value="QDY68168.1"/>
    <property type="molecule type" value="Genomic_DNA"/>
</dbReference>
<dbReference type="InterPro" id="IPR049704">
    <property type="entry name" value="Aminotrans_3_PPA_site"/>
</dbReference>
<accession>A0ABX5YEQ7</accession>